<evidence type="ECO:0000313" key="1">
    <source>
        <dbReference type="EMBL" id="MBB4119512.1"/>
    </source>
</evidence>
<comment type="caution">
    <text evidence="1">The sequence shown here is derived from an EMBL/GenBank/DDBJ whole genome shotgun (WGS) entry which is preliminary data.</text>
</comment>
<accession>A0A840EJF4</accession>
<reference evidence="1 2" key="1">
    <citation type="submission" date="2020-08" db="EMBL/GenBank/DDBJ databases">
        <title>Genomic Encyclopedia of Type Strains, Phase IV (KMG-IV): sequencing the most valuable type-strain genomes for metagenomic binning, comparative biology and taxonomic classification.</title>
        <authorList>
            <person name="Goeker M."/>
        </authorList>
    </citation>
    <scope>NUCLEOTIDE SEQUENCE [LARGE SCALE GENOMIC DNA]</scope>
    <source>
        <strain evidence="1 2">DSM 29568</strain>
    </source>
</reference>
<gene>
    <name evidence="1" type="ORF">GGR32_001814</name>
</gene>
<proteinExistence type="predicted"/>
<dbReference type="EMBL" id="JACIFO010000007">
    <property type="protein sequence ID" value="MBB4119512.1"/>
    <property type="molecule type" value="Genomic_DNA"/>
</dbReference>
<keyword evidence="2" id="KW-1185">Reference proteome</keyword>
<evidence type="ECO:0000313" key="2">
    <source>
        <dbReference type="Proteomes" id="UP000553034"/>
    </source>
</evidence>
<dbReference type="Proteomes" id="UP000553034">
    <property type="component" value="Unassembled WGS sequence"/>
</dbReference>
<protein>
    <submittedName>
        <fullName evidence="1">Antitoxin component YwqK of YwqJK toxin-antitoxin module</fullName>
    </submittedName>
</protein>
<dbReference type="Gene3D" id="3.90.930.1">
    <property type="match status" value="1"/>
</dbReference>
<dbReference type="RefSeq" id="WP_183477861.1">
    <property type="nucleotide sequence ID" value="NZ_JACIFO010000007.1"/>
</dbReference>
<name>A0A840EJF4_9FLAO</name>
<dbReference type="SUPFAM" id="SSF82185">
    <property type="entry name" value="Histone H3 K4-specific methyltransferase SET7/9 N-terminal domain"/>
    <property type="match status" value="1"/>
</dbReference>
<organism evidence="1 2">
    <name type="scientific">Mesonia hippocampi</name>
    <dbReference type="NCBI Taxonomy" id="1628250"/>
    <lineage>
        <taxon>Bacteria</taxon>
        <taxon>Pseudomonadati</taxon>
        <taxon>Bacteroidota</taxon>
        <taxon>Flavobacteriia</taxon>
        <taxon>Flavobacteriales</taxon>
        <taxon>Flavobacteriaceae</taxon>
        <taxon>Mesonia</taxon>
    </lineage>
</organism>
<sequence length="836" mass="98268">MKLFLTTISIFLFTISSAQKDSLWFDKNWKETTKKNAHFYRIPVQKEGKLYRVKDFYINGTLQMSGLSKYKDSISLLQAIWYNEAGYPLNEINYKDAALRNGKRIYYIQNEDLTTTATEELVYKEGEIAKLMRFDGDRKGIRYEEYYKNNANYKEIYYGENGKKIGESVYDDKGYSDGKKVTYYYRPMRIKSITEYKDFRPVFTQYFYSNGIARNHFNKNTLTETFYNDQGNQLGTIQFRYKEDSTYKTPYEGKDYLFTYSTPFTIKQTKTYKKGYLTHIEEFNKQGKLIKETEYTNGIPTKVTSYNNQGKQIGILEKINDKLEGRTIETSGAEKKDITYKNGIVQEALTYYADTTVIFSHLKNSEITYFDLSGKELGKLKVKLKAGYYNPGILEADYYSPTPIEGVLFKKNYKNKITDKKHFSNEKLTEETTYTYIESTNIYKETRLYQDRDLSKTITYYIDGGKKTEITYKPNSYKKKETATFYDKTGKTIGSFNYSTKTGTEYVYFYESDQVKSITEFNNDKLIKSKRYQKVYNRDTRAYNYILRENIDINSSAKFYSPKGVLIAQATYTNQKPTGTLYDFKSREEMNFINGVKEGTYRKFRYDEETLQEKGQYANDKKQGTFTYYKNGKIEKEENYKNGKEDGYAIYYDKNGKEISRLLYKNGNPFEGKIVFYDREKIYKDGALIKETRTTTKNKTITLYTSEDKTSTSIYDLQGNTLLTYNEVDHRLHGKVIQYKNNKPLDTAVFSEGKLTHGTVWIKADSRYRSEAYSQLSRENNSVRIKTYNKNGELLFKGEINPSLYKDYGERIISYKLNNSRTSIYRNDLFILEQPD</sequence>
<dbReference type="AlphaFoldDB" id="A0A840EJF4"/>